<dbReference type="SUPFAM" id="SSF160527">
    <property type="entry name" value="V-type ATPase subunit E-like"/>
    <property type="match status" value="1"/>
</dbReference>
<dbReference type="AlphaFoldDB" id="A0AAX4NIW4"/>
<reference evidence="1 2" key="1">
    <citation type="submission" date="2023-09" db="EMBL/GenBank/DDBJ databases">
        <authorList>
            <person name="Golyshina O.V."/>
            <person name="Lunev E.A."/>
            <person name="Bargiela R."/>
            <person name="Gaines M.C."/>
            <person name="Daum B."/>
            <person name="Bale N.J."/>
            <person name="Koenen M."/>
            <person name="Sinninghe Damst J.S."/>
            <person name="Yakimov M."/>
            <person name="Golyshin P.N."/>
        </authorList>
    </citation>
    <scope>NUCLEOTIDE SEQUENCE [LARGE SCALE GENOMIC DNA]</scope>
    <source>
        <strain evidence="1 2">M1</strain>
    </source>
</reference>
<evidence type="ECO:0008006" key="3">
    <source>
        <dbReference type="Google" id="ProtNLM"/>
    </source>
</evidence>
<sequence length="189" mass="21406">MTLEEIIKDIQNKKDLDLENLSRKFQEDELKLRLDAERRIKKISEDYEKKIANEKSLLERKEISEAELDSRTSVRKKYNELMETGLAKATFYLEDLQQWKNYPEILESMIAIAKKSLGTGCTIKASKADIPKLSEHKGINIVASDEITKGGIKAVSKDGSMELDLTTDTIMADIREKLSVGILEGIGEI</sequence>
<gene>
    <name evidence="1" type="ORF">OXIME_001576</name>
</gene>
<proteinExistence type="predicted"/>
<dbReference type="EMBL" id="CP133772">
    <property type="protein sequence ID" value="WYY00983.1"/>
    <property type="molecule type" value="Genomic_DNA"/>
</dbReference>
<dbReference type="InterPro" id="IPR038495">
    <property type="entry name" value="ATPase_E_C"/>
</dbReference>
<dbReference type="Gene3D" id="3.30.2320.30">
    <property type="entry name" value="ATP synthase, E subunit, C-terminal"/>
    <property type="match status" value="1"/>
</dbReference>
<keyword evidence="2" id="KW-1185">Reference proteome</keyword>
<dbReference type="KEGG" id="omr:OXIME_001576"/>
<protein>
    <recommendedName>
        <fullName evidence="3">V-type proton ATPase subunit E</fullName>
    </recommendedName>
</protein>
<dbReference type="Proteomes" id="UP001451606">
    <property type="component" value="Chromosome"/>
</dbReference>
<name>A0AAX4NIW4_9ARCH</name>
<evidence type="ECO:0000313" key="1">
    <source>
        <dbReference type="EMBL" id="WYY00983.1"/>
    </source>
</evidence>
<evidence type="ECO:0000313" key="2">
    <source>
        <dbReference type="Proteomes" id="UP001451606"/>
    </source>
</evidence>
<organism evidence="1 2">
    <name type="scientific">Oxyplasma meridianum</name>
    <dbReference type="NCBI Taxonomy" id="3073602"/>
    <lineage>
        <taxon>Archaea</taxon>
        <taxon>Methanobacteriati</taxon>
        <taxon>Thermoplasmatota</taxon>
        <taxon>Thermoplasmata</taxon>
        <taxon>Thermoplasmatales</taxon>
        <taxon>Thermoplasmataceae</taxon>
        <taxon>Oxyplasma</taxon>
    </lineage>
</organism>
<accession>A0AAX4NIW4</accession>
<dbReference type="RefSeq" id="WP_393971306.1">
    <property type="nucleotide sequence ID" value="NZ_CP133772.1"/>
</dbReference>
<dbReference type="GeneID" id="95968314"/>